<evidence type="ECO:0000313" key="3">
    <source>
        <dbReference type="WBParaSite" id="PSAMB.scaffold982size37682.g10267.t1"/>
    </source>
</evidence>
<accession>A0A914XT17</accession>
<feature type="compositionally biased region" description="Basic residues" evidence="1">
    <location>
        <begin position="84"/>
        <end position="96"/>
    </location>
</feature>
<name>A0A914XT17_9BILA</name>
<keyword evidence="2" id="KW-1185">Reference proteome</keyword>
<feature type="compositionally biased region" description="Low complexity" evidence="1">
    <location>
        <begin position="244"/>
        <end position="262"/>
    </location>
</feature>
<evidence type="ECO:0000256" key="1">
    <source>
        <dbReference type="SAM" id="MobiDB-lite"/>
    </source>
</evidence>
<proteinExistence type="predicted"/>
<feature type="compositionally biased region" description="Polar residues" evidence="1">
    <location>
        <begin position="42"/>
        <end position="55"/>
    </location>
</feature>
<reference evidence="3" key="1">
    <citation type="submission" date="2022-11" db="UniProtKB">
        <authorList>
            <consortium name="WormBaseParasite"/>
        </authorList>
    </citation>
    <scope>IDENTIFICATION</scope>
</reference>
<dbReference type="Proteomes" id="UP000887566">
    <property type="component" value="Unplaced"/>
</dbReference>
<evidence type="ECO:0000313" key="2">
    <source>
        <dbReference type="Proteomes" id="UP000887566"/>
    </source>
</evidence>
<feature type="region of interest" description="Disordered" evidence="1">
    <location>
        <begin position="23"/>
        <end position="96"/>
    </location>
</feature>
<sequence length="314" mass="34058">MRRRAAKSALPATLCAKQSAQPCALPMRPSSRKNANPDRSLCPSTSAQTPNTTTAALRRPPHCAQLQRRQRRRVREKETAAVARGHRSARQATRRRRRQQLFTGLVILVRSTSRVKWIASTAAAVDECECARLADRRSSPEQQRAGHQTAVRRYLPPTTPLCPRLPCLSPRPPHKMFVRMNTAGLINPTLSLSPLLSCSSRHKSPPLDDGGGVTEKRPPTKSWTFGHRARNHPANKLGAGSDYPPVVSPAESSASPEGAAAPITGASSTSPSGAVECTGAVRRRSEAPAREWTDETTRLQTTPVGRKTPDAMGS</sequence>
<feature type="region of interest" description="Disordered" evidence="1">
    <location>
        <begin position="201"/>
        <end position="314"/>
    </location>
</feature>
<dbReference type="WBParaSite" id="PSAMB.scaffold982size37682.g10267.t1">
    <property type="protein sequence ID" value="PSAMB.scaffold982size37682.g10267.t1"/>
    <property type="gene ID" value="PSAMB.scaffold982size37682.g10267"/>
</dbReference>
<protein>
    <submittedName>
        <fullName evidence="3">Uncharacterized protein</fullName>
    </submittedName>
</protein>
<organism evidence="2 3">
    <name type="scientific">Plectus sambesii</name>
    <dbReference type="NCBI Taxonomy" id="2011161"/>
    <lineage>
        <taxon>Eukaryota</taxon>
        <taxon>Metazoa</taxon>
        <taxon>Ecdysozoa</taxon>
        <taxon>Nematoda</taxon>
        <taxon>Chromadorea</taxon>
        <taxon>Plectida</taxon>
        <taxon>Plectina</taxon>
        <taxon>Plectoidea</taxon>
        <taxon>Plectidae</taxon>
        <taxon>Plectus</taxon>
    </lineage>
</organism>
<feature type="compositionally biased region" description="Basic and acidic residues" evidence="1">
    <location>
        <begin position="283"/>
        <end position="297"/>
    </location>
</feature>
<dbReference type="AlphaFoldDB" id="A0A914XT17"/>